<dbReference type="Pfam" id="PF02969">
    <property type="entry name" value="TAF"/>
    <property type="match status" value="1"/>
</dbReference>
<organism evidence="12 13">
    <name type="scientific">Cylicocyclus nassatus</name>
    <name type="common">Nematode worm</name>
    <dbReference type="NCBI Taxonomy" id="53992"/>
    <lineage>
        <taxon>Eukaryota</taxon>
        <taxon>Metazoa</taxon>
        <taxon>Ecdysozoa</taxon>
        <taxon>Nematoda</taxon>
        <taxon>Chromadorea</taxon>
        <taxon>Rhabditida</taxon>
        <taxon>Rhabditina</taxon>
        <taxon>Rhabditomorpha</taxon>
        <taxon>Strongyloidea</taxon>
        <taxon>Strongylidae</taxon>
        <taxon>Cylicocyclus</taxon>
    </lineage>
</organism>
<evidence type="ECO:0000256" key="10">
    <source>
        <dbReference type="RuleBase" id="RU000528"/>
    </source>
</evidence>
<comment type="similarity">
    <text evidence="4 10">Belongs to the histone H4 family.</text>
</comment>
<reference evidence="12" key="1">
    <citation type="submission" date="2023-07" db="EMBL/GenBank/DDBJ databases">
        <authorList>
            <consortium name="CYATHOMIX"/>
        </authorList>
    </citation>
    <scope>NUCLEOTIDE SEQUENCE</scope>
    <source>
        <strain evidence="12">N/A</strain>
    </source>
</reference>
<dbReference type="EMBL" id="CATQJL010000316">
    <property type="protein sequence ID" value="CAJ0605745.1"/>
    <property type="molecule type" value="Genomic_DNA"/>
</dbReference>
<keyword evidence="13" id="KW-1185">Reference proteome</keyword>
<evidence type="ECO:0000256" key="4">
    <source>
        <dbReference type="ARBA" id="ARBA00006564"/>
    </source>
</evidence>
<evidence type="ECO:0000256" key="3">
    <source>
        <dbReference type="ARBA" id="ARBA00004286"/>
    </source>
</evidence>
<dbReference type="CDD" id="cd22912">
    <property type="entry name" value="HFD_H4"/>
    <property type="match status" value="1"/>
</dbReference>
<dbReference type="GO" id="GO:0003677">
    <property type="term" value="F:DNA binding"/>
    <property type="evidence" value="ECO:0007669"/>
    <property type="project" value="UniProtKB-KW"/>
</dbReference>
<evidence type="ECO:0000256" key="8">
    <source>
        <dbReference type="ARBA" id="ARBA00023242"/>
    </source>
</evidence>
<keyword evidence="9 10" id="KW-0544">Nucleosome core</keyword>
<comment type="subunit">
    <text evidence="10">The nucleosome is a histone octamer containing two molecules each of H2A, H2B, H3 and H4 assembled in one H3-H4 heterotetramer and two H2A-H2B heterodimers. The octamer wraps approximately 147 bp of DNA.</text>
</comment>
<keyword evidence="6 10" id="KW-0158">Chromosome</keyword>
<evidence type="ECO:0000256" key="6">
    <source>
        <dbReference type="ARBA" id="ARBA00022454"/>
    </source>
</evidence>
<keyword evidence="7 10" id="KW-0238">DNA-binding</keyword>
<dbReference type="InterPro" id="IPR001951">
    <property type="entry name" value="Histone_H4"/>
</dbReference>
<dbReference type="SMART" id="SM00803">
    <property type="entry name" value="TAF"/>
    <property type="match status" value="1"/>
</dbReference>
<dbReference type="PANTHER" id="PTHR10484">
    <property type="entry name" value="HISTONE H4"/>
    <property type="match status" value="1"/>
</dbReference>
<evidence type="ECO:0000256" key="5">
    <source>
        <dbReference type="ARBA" id="ARBA00020836"/>
    </source>
</evidence>
<dbReference type="InterPro" id="IPR009072">
    <property type="entry name" value="Histone-fold"/>
</dbReference>
<keyword evidence="8 10" id="KW-0539">Nucleus</keyword>
<comment type="subcellular location">
    <subcellularLocation>
        <location evidence="3">Chromosome</location>
    </subcellularLocation>
    <subcellularLocation>
        <location evidence="2">Nucleus</location>
    </subcellularLocation>
</comment>
<dbReference type="InterPro" id="IPR004823">
    <property type="entry name" value="TAF_TATA-bd_Histone-like_dom"/>
</dbReference>
<dbReference type="SMART" id="SM00417">
    <property type="entry name" value="H4"/>
    <property type="match status" value="1"/>
</dbReference>
<dbReference type="GO" id="GO:0000786">
    <property type="term" value="C:nucleosome"/>
    <property type="evidence" value="ECO:0007669"/>
    <property type="project" value="UniProtKB-KW"/>
</dbReference>
<gene>
    <name evidence="12" type="ORF">CYNAS_LOCUS17728</name>
</gene>
<comment type="function">
    <text evidence="1 10">Core component of nucleosome. Nucleosomes wrap and compact DNA into chromatin, limiting DNA accessibility to the cellular machineries which require DNA as a template. Histones thereby play a central role in transcription regulation, DNA repair, DNA replication and chromosomal stability. DNA accessibility is regulated via a complex set of post-translational modifications of histones, also called histone code, and nucleosome remodeling.</text>
</comment>
<dbReference type="Proteomes" id="UP001176961">
    <property type="component" value="Unassembled WGS sequence"/>
</dbReference>
<proteinExistence type="inferred from homology"/>
<dbReference type="GO" id="GO:0046982">
    <property type="term" value="F:protein heterodimerization activity"/>
    <property type="evidence" value="ECO:0007669"/>
    <property type="project" value="InterPro"/>
</dbReference>
<feature type="domain" description="TATA box binding protein associated factor (TAF) histone-like fold" evidence="11">
    <location>
        <begin position="25"/>
        <end position="90"/>
    </location>
</feature>
<evidence type="ECO:0000256" key="7">
    <source>
        <dbReference type="ARBA" id="ARBA00023125"/>
    </source>
</evidence>
<name>A0AA36H8J8_CYLNA</name>
<dbReference type="PRINTS" id="PR00623">
    <property type="entry name" value="HISTONEH4"/>
</dbReference>
<dbReference type="GO" id="GO:0005634">
    <property type="term" value="C:nucleus"/>
    <property type="evidence" value="ECO:0007669"/>
    <property type="project" value="UniProtKB-SubCell"/>
</dbReference>
<dbReference type="GO" id="GO:0030527">
    <property type="term" value="F:structural constituent of chromatin"/>
    <property type="evidence" value="ECO:0007669"/>
    <property type="project" value="InterPro"/>
</dbReference>
<dbReference type="Gene3D" id="1.10.20.10">
    <property type="entry name" value="Histone, subunit A"/>
    <property type="match status" value="1"/>
</dbReference>
<accession>A0AA36H8J8</accession>
<evidence type="ECO:0000259" key="11">
    <source>
        <dbReference type="SMART" id="SM00803"/>
    </source>
</evidence>
<evidence type="ECO:0000313" key="12">
    <source>
        <dbReference type="EMBL" id="CAJ0605745.1"/>
    </source>
</evidence>
<protein>
    <recommendedName>
        <fullName evidence="5 10">Histone H4</fullName>
    </recommendedName>
</protein>
<dbReference type="SUPFAM" id="SSF47113">
    <property type="entry name" value="Histone-fold"/>
    <property type="match status" value="1"/>
</dbReference>
<evidence type="ECO:0000256" key="1">
    <source>
        <dbReference type="ARBA" id="ARBA00002001"/>
    </source>
</evidence>
<evidence type="ECO:0000256" key="9">
    <source>
        <dbReference type="ARBA" id="ARBA00023269"/>
    </source>
</evidence>
<comment type="caution">
    <text evidence="12">The sequence shown here is derived from an EMBL/GenBank/DDBJ whole genome shotgun (WGS) entry which is preliminary data.</text>
</comment>
<evidence type="ECO:0000256" key="2">
    <source>
        <dbReference type="ARBA" id="ARBA00004123"/>
    </source>
</evidence>
<evidence type="ECO:0000313" key="13">
    <source>
        <dbReference type="Proteomes" id="UP001176961"/>
    </source>
</evidence>
<sequence>MTPTGKGTNPSKKRPIKMIQRCVCSGITKTAIRRLARRAGVQRISEDIYEEIRCVLHLFIEEVISSAILYMEHAKRTTVTVMDVIYALKRKGYKIDEYV</sequence>
<dbReference type="AlphaFoldDB" id="A0AA36H8J8"/>